<evidence type="ECO:0000256" key="1">
    <source>
        <dbReference type="ARBA" id="ARBA00005054"/>
    </source>
</evidence>
<comment type="function">
    <text evidence="6">Catalyzes the transfer of a formyl group from 10-formyltetrahydrofolate to 5-phospho-ribosyl-glycinamide (GAR), producing 5-phospho-ribosyl-N-formylglycinamide (FGAR) and tetrahydrofolate.</text>
</comment>
<proteinExistence type="inferred from homology"/>
<dbReference type="Proteomes" id="UP000249720">
    <property type="component" value="Unassembled WGS sequence"/>
</dbReference>
<dbReference type="RefSeq" id="WP_111295652.1">
    <property type="nucleotide sequence ID" value="NZ_QKZV01000005.1"/>
</dbReference>
<feature type="active site" description="Proton donor" evidence="6">
    <location>
        <position position="110"/>
    </location>
</feature>
<comment type="similarity">
    <text evidence="4 6">Belongs to the GART family.</text>
</comment>
<dbReference type="InterPro" id="IPR004607">
    <property type="entry name" value="GART"/>
</dbReference>
<dbReference type="PROSITE" id="PS00373">
    <property type="entry name" value="GART"/>
    <property type="match status" value="1"/>
</dbReference>
<evidence type="ECO:0000256" key="4">
    <source>
        <dbReference type="ARBA" id="ARBA00038440"/>
    </source>
</evidence>
<feature type="site" description="Raises pKa of active site His" evidence="6">
    <location>
        <position position="151"/>
    </location>
</feature>
<feature type="binding site" evidence="6">
    <location>
        <begin position="18"/>
        <end position="20"/>
    </location>
    <ligand>
        <name>N(1)-(5-phospho-beta-D-ribosyl)glycinamide</name>
        <dbReference type="ChEBI" id="CHEBI:143788"/>
    </ligand>
</feature>
<dbReference type="Pfam" id="PF00551">
    <property type="entry name" value="Formyl_trans_N"/>
    <property type="match status" value="1"/>
</dbReference>
<comment type="caution">
    <text evidence="8">The sequence shown here is derived from an EMBL/GenBank/DDBJ whole genome shotgun (WGS) entry which is preliminary data.</text>
</comment>
<evidence type="ECO:0000256" key="5">
    <source>
        <dbReference type="ARBA" id="ARBA00047664"/>
    </source>
</evidence>
<sequence>MSSIQSKQRIAIFASGTGTNAANLIQYFKHHPLIAIALIVCNKPQAGVIQIAAQHQIPVLMIEKDRFFNQDAYLPELIEQDIHWIILAGFLWKIPLPLIEAFPQHIINIHPALLPKYGGKGMYGIKVHQAIAEAGESETGITIHYVNEHYDDGPPIFQATCTVSPNDTPEQIAAKVHALEYEHFPQVIENTILQKLQTQHEY</sequence>
<dbReference type="InterPro" id="IPR001555">
    <property type="entry name" value="GART_AS"/>
</dbReference>
<dbReference type="OrthoDB" id="9806170at2"/>
<evidence type="ECO:0000256" key="2">
    <source>
        <dbReference type="ARBA" id="ARBA00022679"/>
    </source>
</evidence>
<comment type="catalytic activity">
    <reaction evidence="5 6">
        <text>N(1)-(5-phospho-beta-D-ribosyl)glycinamide + (6R)-10-formyltetrahydrofolate = N(2)-formyl-N(1)-(5-phospho-beta-D-ribosyl)glycinamide + (6S)-5,6,7,8-tetrahydrofolate + H(+)</text>
        <dbReference type="Rhea" id="RHEA:15053"/>
        <dbReference type="ChEBI" id="CHEBI:15378"/>
        <dbReference type="ChEBI" id="CHEBI:57453"/>
        <dbReference type="ChEBI" id="CHEBI:143788"/>
        <dbReference type="ChEBI" id="CHEBI:147286"/>
        <dbReference type="ChEBI" id="CHEBI:195366"/>
        <dbReference type="EC" id="2.1.2.2"/>
    </reaction>
</comment>
<dbReference type="EMBL" id="QKZV01000005">
    <property type="protein sequence ID" value="PZX62430.1"/>
    <property type="molecule type" value="Genomic_DNA"/>
</dbReference>
<organism evidence="8 9">
    <name type="scientific">Hydrotalea sandarakina</name>
    <dbReference type="NCBI Taxonomy" id="1004304"/>
    <lineage>
        <taxon>Bacteria</taxon>
        <taxon>Pseudomonadati</taxon>
        <taxon>Bacteroidota</taxon>
        <taxon>Chitinophagia</taxon>
        <taxon>Chitinophagales</taxon>
        <taxon>Chitinophagaceae</taxon>
        <taxon>Hydrotalea</taxon>
    </lineage>
</organism>
<comment type="pathway">
    <text evidence="1 6">Purine metabolism; IMP biosynthesis via de novo pathway; N(2)-formyl-N(1)-(5-phospho-D-ribosyl)glycinamide from N(1)-(5-phospho-D-ribosyl)glycinamide (10-formyl THF route): step 1/1.</text>
</comment>
<dbReference type="InterPro" id="IPR002376">
    <property type="entry name" value="Formyl_transf_N"/>
</dbReference>
<keyword evidence="9" id="KW-1185">Reference proteome</keyword>
<evidence type="ECO:0000313" key="8">
    <source>
        <dbReference type="EMBL" id="PZX62430.1"/>
    </source>
</evidence>
<feature type="domain" description="Formyl transferase N-terminal" evidence="7">
    <location>
        <begin position="9"/>
        <end position="188"/>
    </location>
</feature>
<evidence type="ECO:0000256" key="3">
    <source>
        <dbReference type="ARBA" id="ARBA00022755"/>
    </source>
</evidence>
<dbReference type="PANTHER" id="PTHR43369:SF2">
    <property type="entry name" value="PHOSPHORIBOSYLGLYCINAMIDE FORMYLTRANSFERASE"/>
    <property type="match status" value="1"/>
</dbReference>
<comment type="caution">
    <text evidence="6">Lacks conserved residue(s) required for the propagation of feature annotation.</text>
</comment>
<dbReference type="HAMAP" id="MF_01930">
    <property type="entry name" value="PurN"/>
    <property type="match status" value="1"/>
</dbReference>
<evidence type="ECO:0000259" key="7">
    <source>
        <dbReference type="Pfam" id="PF00551"/>
    </source>
</evidence>
<evidence type="ECO:0000313" key="9">
    <source>
        <dbReference type="Proteomes" id="UP000249720"/>
    </source>
</evidence>
<keyword evidence="2 6" id="KW-0808">Transferase</keyword>
<accession>A0A2W7RV62</accession>
<feature type="binding site" evidence="6">
    <location>
        <position position="108"/>
    </location>
    <ligand>
        <name>(6R)-10-formyltetrahydrofolate</name>
        <dbReference type="ChEBI" id="CHEBI:195366"/>
    </ligand>
</feature>
<protein>
    <recommendedName>
        <fullName evidence="6">Phosphoribosylglycinamide formyltransferase</fullName>
        <ecNumber evidence="6">2.1.2.2</ecNumber>
    </recommendedName>
    <alternativeName>
        <fullName evidence="6">5'-phosphoribosylglycinamide transformylase</fullName>
    </alternativeName>
    <alternativeName>
        <fullName evidence="6">GAR transformylase</fullName>
        <shortName evidence="6">GART</shortName>
    </alternativeName>
</protein>
<dbReference type="GO" id="GO:0005829">
    <property type="term" value="C:cytosol"/>
    <property type="evidence" value="ECO:0007669"/>
    <property type="project" value="TreeGrafter"/>
</dbReference>
<dbReference type="GO" id="GO:0006189">
    <property type="term" value="P:'de novo' IMP biosynthetic process"/>
    <property type="evidence" value="ECO:0007669"/>
    <property type="project" value="UniProtKB-UniRule"/>
</dbReference>
<evidence type="ECO:0000256" key="6">
    <source>
        <dbReference type="HAMAP-Rule" id="MF_01930"/>
    </source>
</evidence>
<gene>
    <name evidence="6" type="primary">purN</name>
    <name evidence="8" type="ORF">LX80_01913</name>
</gene>
<dbReference type="InterPro" id="IPR036477">
    <property type="entry name" value="Formyl_transf_N_sf"/>
</dbReference>
<keyword evidence="3 6" id="KW-0658">Purine biosynthesis</keyword>
<dbReference type="CDD" id="cd08645">
    <property type="entry name" value="FMT_core_GART"/>
    <property type="match status" value="1"/>
</dbReference>
<dbReference type="Gene3D" id="3.40.50.170">
    <property type="entry name" value="Formyl transferase, N-terminal domain"/>
    <property type="match status" value="1"/>
</dbReference>
<dbReference type="PANTHER" id="PTHR43369">
    <property type="entry name" value="PHOSPHORIBOSYLGLYCINAMIDE FORMYLTRANSFERASE"/>
    <property type="match status" value="1"/>
</dbReference>
<dbReference type="GO" id="GO:0004644">
    <property type="term" value="F:phosphoribosylglycinamide formyltransferase activity"/>
    <property type="evidence" value="ECO:0007669"/>
    <property type="project" value="UniProtKB-UniRule"/>
</dbReference>
<dbReference type="AlphaFoldDB" id="A0A2W7RV62"/>
<feature type="binding site" evidence="6">
    <location>
        <position position="66"/>
    </location>
    <ligand>
        <name>(6R)-10-formyltetrahydrofolate</name>
        <dbReference type="ChEBI" id="CHEBI:195366"/>
    </ligand>
</feature>
<name>A0A2W7RV62_9BACT</name>
<reference evidence="8 9" key="1">
    <citation type="submission" date="2018-06" db="EMBL/GenBank/DDBJ databases">
        <title>Genomic Encyclopedia of Archaeal and Bacterial Type Strains, Phase II (KMG-II): from individual species to whole genera.</title>
        <authorList>
            <person name="Goeker M."/>
        </authorList>
    </citation>
    <scope>NUCLEOTIDE SEQUENCE [LARGE SCALE GENOMIC DNA]</scope>
    <source>
        <strain evidence="8 9">DSM 23241</strain>
    </source>
</reference>
<dbReference type="SUPFAM" id="SSF53328">
    <property type="entry name" value="Formyltransferase"/>
    <property type="match status" value="1"/>
</dbReference>
<dbReference type="UniPathway" id="UPA00074">
    <property type="reaction ID" value="UER00126"/>
</dbReference>
<dbReference type="EC" id="2.1.2.2" evidence="6"/>